<dbReference type="InterPro" id="IPR001173">
    <property type="entry name" value="Glyco_trans_2-like"/>
</dbReference>
<gene>
    <name evidence="2" type="primary">spsA</name>
    <name evidence="2" type="ORF">NCTC11466_01523</name>
</gene>
<keyword evidence="3" id="KW-1185">Reference proteome</keyword>
<dbReference type="PANTHER" id="PTHR22916:SF3">
    <property type="entry name" value="UDP-GLCNAC:BETAGAL BETA-1,3-N-ACETYLGLUCOSAMINYLTRANSFERASE-LIKE PROTEIN 1"/>
    <property type="match status" value="1"/>
</dbReference>
<dbReference type="SUPFAM" id="SSF53448">
    <property type="entry name" value="Nucleotide-diphospho-sugar transferases"/>
    <property type="match status" value="1"/>
</dbReference>
<reference evidence="2 3" key="1">
    <citation type="submission" date="2018-12" db="EMBL/GenBank/DDBJ databases">
        <authorList>
            <consortium name="Pathogen Informatics"/>
        </authorList>
    </citation>
    <scope>NUCLEOTIDE SEQUENCE [LARGE SCALE GENOMIC DNA]</scope>
    <source>
        <strain evidence="2 3">NCTC11466</strain>
    </source>
</reference>
<dbReference type="Proteomes" id="UP000274122">
    <property type="component" value="Chromosome"/>
</dbReference>
<dbReference type="AlphaFoldDB" id="A0A447V078"/>
<dbReference type="PANTHER" id="PTHR22916">
    <property type="entry name" value="GLYCOSYLTRANSFERASE"/>
    <property type="match status" value="1"/>
</dbReference>
<dbReference type="InterPro" id="IPR029044">
    <property type="entry name" value="Nucleotide-diphossugar_trans"/>
</dbReference>
<evidence type="ECO:0000313" key="2">
    <source>
        <dbReference type="EMBL" id="VEB96366.1"/>
    </source>
</evidence>
<dbReference type="RefSeq" id="WP_126355665.1">
    <property type="nucleotide sequence ID" value="NZ_LR134201.1"/>
</dbReference>
<dbReference type="GO" id="GO:0016758">
    <property type="term" value="F:hexosyltransferase activity"/>
    <property type="evidence" value="ECO:0007669"/>
    <property type="project" value="UniProtKB-ARBA"/>
</dbReference>
<proteinExistence type="predicted"/>
<evidence type="ECO:0000259" key="1">
    <source>
        <dbReference type="Pfam" id="PF00535"/>
    </source>
</evidence>
<dbReference type="OrthoDB" id="9802649at2"/>
<dbReference type="Pfam" id="PF00535">
    <property type="entry name" value="Glycos_transf_2"/>
    <property type="match status" value="1"/>
</dbReference>
<dbReference type="Gene3D" id="3.90.550.10">
    <property type="entry name" value="Spore Coat Polysaccharide Biosynthesis Protein SpsA, Chain A"/>
    <property type="match status" value="1"/>
</dbReference>
<name>A0A447V078_9ENTR</name>
<accession>A0A447V078</accession>
<protein>
    <submittedName>
        <fullName evidence="2">Spore coat polysaccharide biosynthesis protein spsA</fullName>
    </submittedName>
</protein>
<dbReference type="EMBL" id="LR134201">
    <property type="protein sequence ID" value="VEB96366.1"/>
    <property type="molecule type" value="Genomic_DNA"/>
</dbReference>
<feature type="domain" description="Glycosyltransferase 2-like" evidence="1">
    <location>
        <begin position="3"/>
        <end position="174"/>
    </location>
</feature>
<evidence type="ECO:0000313" key="3">
    <source>
        <dbReference type="Proteomes" id="UP000274122"/>
    </source>
</evidence>
<sequence length="250" mass="28977">MISVCIPTYNGESYIREQLTSILEQLNHCDEVIISDDGSTDNTLKIIDDLKDPRIKVYQNELKSDFSSNIRTEQILKKVSLNVQNALNKCVGDYIYLADQDDIWLDGRISQTINLLKSEKPVLVINDCNIINQNEEITQASYYDYIPPSKSLLRTVVKSSFHGCCMCFNRALLNRAFPFPYYSLGHDLWIGLTAIKYGDVKFVEHCLLSYRRHTMTVTKTGHKSANPLRFKLYYRLMIIIEYLKINNRKK</sequence>
<dbReference type="KEGG" id="clap:NCTC11466_01523"/>
<organism evidence="2 3">
    <name type="scientific">Cedecea lapagei</name>
    <dbReference type="NCBI Taxonomy" id="158823"/>
    <lineage>
        <taxon>Bacteria</taxon>
        <taxon>Pseudomonadati</taxon>
        <taxon>Pseudomonadota</taxon>
        <taxon>Gammaproteobacteria</taxon>
        <taxon>Enterobacterales</taxon>
        <taxon>Enterobacteriaceae</taxon>
        <taxon>Cedecea</taxon>
    </lineage>
</organism>